<dbReference type="PANTHER" id="PTHR42880:SF1">
    <property type="entry name" value="ISOPROPYLMALATE_HOMOCITRATE_CITRAMALATE SYNTHASE FAMILY PROTEIN"/>
    <property type="match status" value="1"/>
</dbReference>
<dbReference type="KEGG" id="acel:acsn021_23540"/>
<feature type="domain" description="2-isopropylmalate synthase/homocitrate synthase post-catalytic" evidence="1">
    <location>
        <begin position="221"/>
        <end position="298"/>
    </location>
</feature>
<protein>
    <submittedName>
        <fullName evidence="2">Homocitrate synthase</fullName>
    </submittedName>
</protein>
<dbReference type="InterPro" id="IPR054691">
    <property type="entry name" value="LeuA/HCS_post-cat"/>
</dbReference>
<dbReference type="EMBL" id="AP023367">
    <property type="protein sequence ID" value="BCJ94785.1"/>
    <property type="molecule type" value="Genomic_DNA"/>
</dbReference>
<dbReference type="AlphaFoldDB" id="A0A6S6R637"/>
<evidence type="ECO:0000259" key="1">
    <source>
        <dbReference type="Pfam" id="PF22617"/>
    </source>
</evidence>
<dbReference type="Proteomes" id="UP000515561">
    <property type="component" value="Chromosome"/>
</dbReference>
<sequence length="323" mass="36575">MIRIIDNTLTGFDGNLPSKEELQRFCKLLFTIGVDAVELSMAAYEKLEKLPEEGNYILQIDYVDDMRKYPGFYRYTCRFEQNMEHMIHEVQINDAREIVRLRALQHCKEIRIIGLDDLMSGTYEKSMHEIKKLLPNSRINLCPENTFHCASALAVQWLLQCGSDVTTSFAGLKNNAATEEIIMALRLAVRHKPNRDLTIFPDLTRLFEAISGSRISNKKPVIGRDIFKVEAGIHADGILKNPATYEAYAPSCVGGRSELVIGKHSGTKAIKLKLGELQLNIPTEETVMKLLEAVKDICTEYRSSLKDDEFARLAAEVIAHERN</sequence>
<organism evidence="2 3">
    <name type="scientific">Anaerocolumna cellulosilytica</name>
    <dbReference type="NCBI Taxonomy" id="433286"/>
    <lineage>
        <taxon>Bacteria</taxon>
        <taxon>Bacillati</taxon>
        <taxon>Bacillota</taxon>
        <taxon>Clostridia</taxon>
        <taxon>Lachnospirales</taxon>
        <taxon>Lachnospiraceae</taxon>
        <taxon>Anaerocolumna</taxon>
    </lineage>
</organism>
<accession>A0A6S6R637</accession>
<evidence type="ECO:0000313" key="3">
    <source>
        <dbReference type="Proteomes" id="UP000515561"/>
    </source>
</evidence>
<dbReference type="RefSeq" id="WP_184089153.1">
    <property type="nucleotide sequence ID" value="NZ_AP023367.1"/>
</dbReference>
<keyword evidence="3" id="KW-1185">Reference proteome</keyword>
<dbReference type="Gene3D" id="1.10.238.260">
    <property type="match status" value="1"/>
</dbReference>
<evidence type="ECO:0000313" key="2">
    <source>
        <dbReference type="EMBL" id="BCJ94785.1"/>
    </source>
</evidence>
<gene>
    <name evidence="2" type="primary">nifV_2</name>
    <name evidence="2" type="ORF">acsn021_23540</name>
</gene>
<dbReference type="Pfam" id="PF22617">
    <property type="entry name" value="HCS_D2"/>
    <property type="match status" value="1"/>
</dbReference>
<dbReference type="PANTHER" id="PTHR42880">
    <property type="entry name" value="HOMOCITRATE SYNTHASE"/>
    <property type="match status" value="1"/>
</dbReference>
<reference evidence="2 3" key="1">
    <citation type="journal article" date="2016" name="Int. J. Syst. Evol. Microbiol.">
        <title>Descriptions of Anaerotaenia torta gen. nov., sp. nov. and Anaerocolumna cellulosilytica gen. nov., sp. nov. isolated from a methanogenic reactor of cattle waste.</title>
        <authorList>
            <person name="Uek A."/>
            <person name="Ohtaki Y."/>
            <person name="Kaku N."/>
            <person name="Ueki K."/>
        </authorList>
    </citation>
    <scope>NUCLEOTIDE SEQUENCE [LARGE SCALE GENOMIC DNA]</scope>
    <source>
        <strain evidence="2 3">SN021</strain>
    </source>
</reference>
<name>A0A6S6R637_9FIRM</name>
<proteinExistence type="predicted"/>